<sequence>MKNKNVMGSGALQNKNVMGSGAARFPCMIEPAWLPVRSGKR</sequence>
<evidence type="ECO:0000313" key="2">
    <source>
        <dbReference type="Proteomes" id="UP000003221"/>
    </source>
</evidence>
<dbReference type="EMBL" id="AFCS01000851">
    <property type="protein sequence ID" value="EHC76536.1"/>
    <property type="molecule type" value="Genomic_DNA"/>
</dbReference>
<proteinExistence type="predicted"/>
<dbReference type="PATRIC" id="fig|913242.3.peg.3170"/>
<gene>
    <name evidence="1" type="ORF">LTSEMON_3674</name>
</gene>
<dbReference type="AlphaFoldDB" id="G5Q641"/>
<name>G5Q641_SALMO</name>
<dbReference type="Proteomes" id="UP000003221">
    <property type="component" value="Unassembled WGS sequence"/>
</dbReference>
<organism evidence="1 2">
    <name type="scientific">Salmonella enterica subsp. enterica serovar Montevideo str. S5-403</name>
    <dbReference type="NCBI Taxonomy" id="913242"/>
    <lineage>
        <taxon>Bacteria</taxon>
        <taxon>Pseudomonadati</taxon>
        <taxon>Pseudomonadota</taxon>
        <taxon>Gammaproteobacteria</taxon>
        <taxon>Enterobacterales</taxon>
        <taxon>Enterobacteriaceae</taxon>
        <taxon>Salmonella</taxon>
    </lineage>
</organism>
<reference evidence="1 2" key="1">
    <citation type="journal article" date="2011" name="BMC Genomics">
        <title>Genome sequencing reveals diversification of virulence factor content and possible host adaptation in distinct subpopulations of Salmonella enterica.</title>
        <authorList>
            <person name="den Bakker H.C."/>
            <person name="Moreno Switt A.I."/>
            <person name="Govoni G."/>
            <person name="Cummings C.A."/>
            <person name="Ranieri M.L."/>
            <person name="Degoricija L."/>
            <person name="Hoelzer K."/>
            <person name="Rodriguez-Rivera L.D."/>
            <person name="Brown S."/>
            <person name="Bolchacova E."/>
            <person name="Furtado M.R."/>
            <person name="Wiedmann M."/>
        </authorList>
    </citation>
    <scope>NUCLEOTIDE SEQUENCE [LARGE SCALE GENOMIC DNA]</scope>
    <source>
        <strain evidence="1 2">S5-403</strain>
    </source>
</reference>
<protein>
    <submittedName>
        <fullName evidence="1">Uncharacterized protein</fullName>
    </submittedName>
</protein>
<accession>G5Q641</accession>
<comment type="caution">
    <text evidence="1">The sequence shown here is derived from an EMBL/GenBank/DDBJ whole genome shotgun (WGS) entry which is preliminary data.</text>
</comment>
<evidence type="ECO:0000313" key="1">
    <source>
        <dbReference type="EMBL" id="EHC76536.1"/>
    </source>
</evidence>